<dbReference type="eggNOG" id="ENOG5033K12">
    <property type="taxonomic scope" value="Bacteria"/>
</dbReference>
<name>F1YNJ0_9ACTN</name>
<dbReference type="EMBL" id="AEUD01000018">
    <property type="protein sequence ID" value="EGD53727.1"/>
    <property type="molecule type" value="Genomic_DNA"/>
</dbReference>
<protein>
    <submittedName>
        <fullName evidence="2">Uncharacterized protein</fullName>
    </submittedName>
</protein>
<feature type="compositionally biased region" description="Basic and acidic residues" evidence="1">
    <location>
        <begin position="27"/>
        <end position="36"/>
    </location>
</feature>
<dbReference type="AlphaFoldDB" id="F1YNJ0"/>
<evidence type="ECO:0000313" key="3">
    <source>
        <dbReference type="Proteomes" id="UP000035065"/>
    </source>
</evidence>
<reference evidence="2 3" key="1">
    <citation type="journal article" date="2011" name="J. Bacteriol.">
        <title>Draft Genome Sequence of Gordonia neofelifaecis NRRL B-59395, a Cholesterol-Degrading Actinomycete.</title>
        <authorList>
            <person name="Ge F."/>
            <person name="Li W."/>
            <person name="Chen G."/>
            <person name="Liu Y."/>
            <person name="Zhang G."/>
            <person name="Yong B."/>
            <person name="Wang Q."/>
            <person name="Wang N."/>
            <person name="Huang Z."/>
            <person name="Li W."/>
            <person name="Wang J."/>
            <person name="Wu C."/>
            <person name="Xie Q."/>
            <person name="Liu G."/>
        </authorList>
    </citation>
    <scope>NUCLEOTIDE SEQUENCE [LARGE SCALE GENOMIC DNA]</scope>
    <source>
        <strain evidence="2 3">NRRL B-59395</strain>
    </source>
</reference>
<dbReference type="STRING" id="644548.SCNU_17360"/>
<accession>F1YNJ0</accession>
<gene>
    <name evidence="2" type="ORF">SCNU_17360</name>
</gene>
<evidence type="ECO:0000256" key="1">
    <source>
        <dbReference type="SAM" id="MobiDB-lite"/>
    </source>
</evidence>
<comment type="caution">
    <text evidence="2">The sequence shown here is derived from an EMBL/GenBank/DDBJ whole genome shotgun (WGS) entry which is preliminary data.</text>
</comment>
<keyword evidence="3" id="KW-1185">Reference proteome</keyword>
<dbReference type="Proteomes" id="UP000035065">
    <property type="component" value="Unassembled WGS sequence"/>
</dbReference>
<organism evidence="2 3">
    <name type="scientific">Gordonia neofelifaecis NRRL B-59395</name>
    <dbReference type="NCBI Taxonomy" id="644548"/>
    <lineage>
        <taxon>Bacteria</taxon>
        <taxon>Bacillati</taxon>
        <taxon>Actinomycetota</taxon>
        <taxon>Actinomycetes</taxon>
        <taxon>Mycobacteriales</taxon>
        <taxon>Gordoniaceae</taxon>
        <taxon>Gordonia</taxon>
    </lineage>
</organism>
<proteinExistence type="predicted"/>
<sequence>MSENPDSENAGVEPPVEDEQSASSAGGERDEVTAHVDGGDVVDVVEAVESMQAALEAEVAPAVDAEPTYISYEEFGRSFFETAVTEERIGSAFTAIAGEEFEVGPIGSGPAGVVKVHAKVRVAEPEITRDVGQLITFTVKLPLHIALSVDLKVDRIRYDVDGLVTLPLTVRCAAPLQLRIEVDPPRPRDVFVDVNSRNVRGEIIRNLAQVDDEIRRVIARFVETEIDKPEIRKARFIDVDTELGRAFEGL</sequence>
<feature type="region of interest" description="Disordered" evidence="1">
    <location>
        <begin position="1"/>
        <end position="36"/>
    </location>
</feature>
<evidence type="ECO:0000313" key="2">
    <source>
        <dbReference type="EMBL" id="EGD53727.1"/>
    </source>
</evidence>